<gene>
    <name evidence="6" type="primary">fabD</name>
    <name evidence="6" type="ORF">ABVT43_09780</name>
</gene>
<dbReference type="PANTHER" id="PTHR42681">
    <property type="entry name" value="MALONYL-COA-ACYL CARRIER PROTEIN TRANSACYLASE, MITOCHONDRIAL"/>
    <property type="match status" value="1"/>
</dbReference>
<protein>
    <recommendedName>
        <fullName evidence="1">[acyl-carrier-protein] S-malonyltransferase</fullName>
        <ecNumber evidence="1">2.3.1.39</ecNumber>
    </recommendedName>
</protein>
<evidence type="ECO:0000256" key="4">
    <source>
        <dbReference type="ARBA" id="ARBA00048462"/>
    </source>
</evidence>
<sequence length="378" mass="41835">MKIFMFPGQGSQTVGMGGDLFDRYPEYTAQADEVLGYSIKTLCLADPQKQLNFTQFTQPALYVVNALNYFDKVAQGIKADYLIGHSLGEFNALMAAQSFSFEDGLKLVKKRGELMSQAKEGGMAAIINASKEKIETILKDNQLSNIDLANFNTPSQIVISGKKEEIIQAQNCFSEDKMLYIPLNTSGAFHSRFMAEAKDEFAEYLKPFNIQPPITKVISNVTAKTYGDDVATSLAAQIASAVRWSETIEYLIGLGDAEFIEVGHGDVLTKMILKIKRETTVKPGSVSAEPTELVTDSSTTDDAVGSIFAKQFSQVHEKVEQWNKVYPVGTKVKSTWVDATNLQTRTEAVVLFGHRAAVYMKDYNGYFDLDELIPQQSL</sequence>
<dbReference type="PANTHER" id="PTHR42681:SF1">
    <property type="entry name" value="MALONYL-COA-ACYL CARRIER PROTEIN TRANSACYLASE, MITOCHONDRIAL"/>
    <property type="match status" value="1"/>
</dbReference>
<keyword evidence="3 6" id="KW-0012">Acyltransferase</keyword>
<dbReference type="GO" id="GO:0004314">
    <property type="term" value="F:[acyl-carrier-protein] S-malonyltransferase activity"/>
    <property type="evidence" value="ECO:0007669"/>
    <property type="project" value="UniProtKB-EC"/>
</dbReference>
<proteinExistence type="predicted"/>
<evidence type="ECO:0000313" key="6">
    <source>
        <dbReference type="EMBL" id="MET1255415.1"/>
    </source>
</evidence>
<organism evidence="6 7">
    <name type="scientific">Aliikangiella maris</name>
    <dbReference type="NCBI Taxonomy" id="3162458"/>
    <lineage>
        <taxon>Bacteria</taxon>
        <taxon>Pseudomonadati</taxon>
        <taxon>Pseudomonadota</taxon>
        <taxon>Gammaproteobacteria</taxon>
        <taxon>Oceanospirillales</taxon>
        <taxon>Pleioneaceae</taxon>
        <taxon>Aliikangiella</taxon>
    </lineage>
</organism>
<evidence type="ECO:0000259" key="5">
    <source>
        <dbReference type="SMART" id="SM00827"/>
    </source>
</evidence>
<dbReference type="Proteomes" id="UP001548189">
    <property type="component" value="Unassembled WGS sequence"/>
</dbReference>
<comment type="catalytic activity">
    <reaction evidence="4">
        <text>holo-[ACP] + malonyl-CoA = malonyl-[ACP] + CoA</text>
        <dbReference type="Rhea" id="RHEA:41792"/>
        <dbReference type="Rhea" id="RHEA-COMP:9623"/>
        <dbReference type="Rhea" id="RHEA-COMP:9685"/>
        <dbReference type="ChEBI" id="CHEBI:57287"/>
        <dbReference type="ChEBI" id="CHEBI:57384"/>
        <dbReference type="ChEBI" id="CHEBI:64479"/>
        <dbReference type="ChEBI" id="CHEBI:78449"/>
        <dbReference type="EC" id="2.3.1.39"/>
    </reaction>
</comment>
<keyword evidence="2 6" id="KW-0808">Transferase</keyword>
<evidence type="ECO:0000256" key="1">
    <source>
        <dbReference type="ARBA" id="ARBA00013258"/>
    </source>
</evidence>
<evidence type="ECO:0000256" key="2">
    <source>
        <dbReference type="ARBA" id="ARBA00022679"/>
    </source>
</evidence>
<evidence type="ECO:0000256" key="3">
    <source>
        <dbReference type="ARBA" id="ARBA00023315"/>
    </source>
</evidence>
<dbReference type="InterPro" id="IPR050858">
    <property type="entry name" value="Mal-CoA-ACP_Trans/PKS_FabD"/>
</dbReference>
<comment type="caution">
    <text evidence="6">The sequence shown here is derived from an EMBL/GenBank/DDBJ whole genome shotgun (WGS) entry which is preliminary data.</text>
</comment>
<dbReference type="EC" id="2.3.1.39" evidence="1"/>
<dbReference type="Pfam" id="PF00698">
    <property type="entry name" value="Acyl_transf_1"/>
    <property type="match status" value="1"/>
</dbReference>
<dbReference type="SUPFAM" id="SSF55048">
    <property type="entry name" value="Probable ACP-binding domain of malonyl-CoA ACP transacylase"/>
    <property type="match status" value="1"/>
</dbReference>
<dbReference type="InterPro" id="IPR004410">
    <property type="entry name" value="Malonyl_CoA-ACP_transAc_FabD"/>
</dbReference>
<dbReference type="InterPro" id="IPR014043">
    <property type="entry name" value="Acyl_transferase_dom"/>
</dbReference>
<dbReference type="RefSeq" id="WP_353896000.1">
    <property type="nucleotide sequence ID" value="NZ_JBEVCJ010000009.1"/>
</dbReference>
<dbReference type="InterPro" id="IPR016036">
    <property type="entry name" value="Malonyl_transacylase_ACP-bd"/>
</dbReference>
<dbReference type="Gene3D" id="3.40.366.10">
    <property type="entry name" value="Malonyl-Coenzyme A Acyl Carrier Protein, domain 2"/>
    <property type="match status" value="1"/>
</dbReference>
<dbReference type="InterPro" id="IPR016035">
    <property type="entry name" value="Acyl_Trfase/lysoPLipase"/>
</dbReference>
<keyword evidence="7" id="KW-1185">Reference proteome</keyword>
<dbReference type="SUPFAM" id="SSF52151">
    <property type="entry name" value="FabD/lysophospholipase-like"/>
    <property type="match status" value="1"/>
</dbReference>
<feature type="domain" description="Malonyl-CoA:ACP transacylase (MAT)" evidence="5">
    <location>
        <begin position="5"/>
        <end position="311"/>
    </location>
</feature>
<dbReference type="NCBIfam" id="TIGR00128">
    <property type="entry name" value="fabD"/>
    <property type="match status" value="1"/>
</dbReference>
<reference evidence="6 7" key="1">
    <citation type="submission" date="2024-06" db="EMBL/GenBank/DDBJ databases">
        <authorList>
            <person name="Li F."/>
        </authorList>
    </citation>
    <scope>NUCLEOTIDE SEQUENCE [LARGE SCALE GENOMIC DNA]</scope>
    <source>
        <strain evidence="6 7">GXAS 311</strain>
    </source>
</reference>
<dbReference type="SMART" id="SM00827">
    <property type="entry name" value="PKS_AT"/>
    <property type="match status" value="1"/>
</dbReference>
<name>A0ABV2BU16_9GAMM</name>
<dbReference type="EMBL" id="JBEVCJ010000009">
    <property type="protein sequence ID" value="MET1255415.1"/>
    <property type="molecule type" value="Genomic_DNA"/>
</dbReference>
<dbReference type="Gene3D" id="3.30.70.250">
    <property type="entry name" value="Malonyl-CoA ACP transacylase, ACP-binding"/>
    <property type="match status" value="1"/>
</dbReference>
<dbReference type="InterPro" id="IPR001227">
    <property type="entry name" value="Ac_transferase_dom_sf"/>
</dbReference>
<evidence type="ECO:0000313" key="7">
    <source>
        <dbReference type="Proteomes" id="UP001548189"/>
    </source>
</evidence>
<accession>A0ABV2BU16</accession>